<feature type="coiled-coil region" evidence="1">
    <location>
        <begin position="132"/>
        <end position="166"/>
    </location>
</feature>
<accession>A0A9D2TKQ2</accession>
<sequence>MIEQLLKQKEALKERKSEFIAAGLEEGRTMDSMRPQLEAYEEQMKAIDEQVAQMTAQQTQESMQKTQADEKPENNQPKTEDELEQEKLSAMMNLSVSMEHAKTVDDVRTKTKREGAVLQSEIELDKMNANGLEGAQKMIEKKEEELDELEDQAQSLTAQVGQALSEIAQEAGEAQTEKTVQTDEKDQSKEQEDPDYLKYSF</sequence>
<feature type="compositionally biased region" description="Polar residues" evidence="2">
    <location>
        <begin position="52"/>
        <end position="66"/>
    </location>
</feature>
<feature type="region of interest" description="Disordered" evidence="2">
    <location>
        <begin position="52"/>
        <end position="85"/>
    </location>
</feature>
<organism evidence="3 4">
    <name type="scientific">Candidatus Ruthenibacterium merdavium</name>
    <dbReference type="NCBI Taxonomy" id="2838752"/>
    <lineage>
        <taxon>Bacteria</taxon>
        <taxon>Bacillati</taxon>
        <taxon>Bacillota</taxon>
        <taxon>Clostridia</taxon>
        <taxon>Eubacteriales</taxon>
        <taxon>Oscillospiraceae</taxon>
        <taxon>Ruthenibacterium</taxon>
    </lineage>
</organism>
<dbReference type="Proteomes" id="UP000823918">
    <property type="component" value="Unassembled WGS sequence"/>
</dbReference>
<evidence type="ECO:0000313" key="4">
    <source>
        <dbReference type="Proteomes" id="UP000823918"/>
    </source>
</evidence>
<evidence type="ECO:0000313" key="3">
    <source>
        <dbReference type="EMBL" id="HJC72328.1"/>
    </source>
</evidence>
<dbReference type="AlphaFoldDB" id="A0A9D2TKQ2"/>
<gene>
    <name evidence="3" type="ORF">H9698_06000</name>
</gene>
<evidence type="ECO:0000256" key="2">
    <source>
        <dbReference type="SAM" id="MobiDB-lite"/>
    </source>
</evidence>
<name>A0A9D2TKQ2_9FIRM</name>
<protein>
    <submittedName>
        <fullName evidence="3">Uncharacterized protein</fullName>
    </submittedName>
</protein>
<feature type="region of interest" description="Disordered" evidence="2">
    <location>
        <begin position="171"/>
        <end position="201"/>
    </location>
</feature>
<keyword evidence="1" id="KW-0175">Coiled coil</keyword>
<comment type="caution">
    <text evidence="3">The sequence shown here is derived from an EMBL/GenBank/DDBJ whole genome shotgun (WGS) entry which is preliminary data.</text>
</comment>
<reference evidence="3" key="2">
    <citation type="submission" date="2021-04" db="EMBL/GenBank/DDBJ databases">
        <authorList>
            <person name="Gilroy R."/>
        </authorList>
    </citation>
    <scope>NUCLEOTIDE SEQUENCE</scope>
    <source>
        <strain evidence="3">5933</strain>
    </source>
</reference>
<dbReference type="EMBL" id="DWWA01000029">
    <property type="protein sequence ID" value="HJC72328.1"/>
    <property type="molecule type" value="Genomic_DNA"/>
</dbReference>
<reference evidence="3" key="1">
    <citation type="journal article" date="2021" name="PeerJ">
        <title>Extensive microbial diversity within the chicken gut microbiome revealed by metagenomics and culture.</title>
        <authorList>
            <person name="Gilroy R."/>
            <person name="Ravi A."/>
            <person name="Getino M."/>
            <person name="Pursley I."/>
            <person name="Horton D.L."/>
            <person name="Alikhan N.F."/>
            <person name="Baker D."/>
            <person name="Gharbi K."/>
            <person name="Hall N."/>
            <person name="Watson M."/>
            <person name="Adriaenssens E.M."/>
            <person name="Foster-Nyarko E."/>
            <person name="Jarju S."/>
            <person name="Secka A."/>
            <person name="Antonio M."/>
            <person name="Oren A."/>
            <person name="Chaudhuri R.R."/>
            <person name="La Ragione R."/>
            <person name="Hildebrand F."/>
            <person name="Pallen M.J."/>
        </authorList>
    </citation>
    <scope>NUCLEOTIDE SEQUENCE</scope>
    <source>
        <strain evidence="3">5933</strain>
    </source>
</reference>
<proteinExistence type="predicted"/>
<evidence type="ECO:0000256" key="1">
    <source>
        <dbReference type="SAM" id="Coils"/>
    </source>
</evidence>
<feature type="compositionally biased region" description="Basic and acidic residues" evidence="2">
    <location>
        <begin position="180"/>
        <end position="191"/>
    </location>
</feature>